<protein>
    <submittedName>
        <fullName evidence="3">Uncharacterized protein</fullName>
    </submittedName>
</protein>
<dbReference type="Proteomes" id="UP000321408">
    <property type="component" value="Chromosome"/>
</dbReference>
<evidence type="ECO:0000313" key="3">
    <source>
        <dbReference type="EMBL" id="QEE15365.1"/>
    </source>
</evidence>
<dbReference type="GeneID" id="41329185"/>
<feature type="coiled-coil region" evidence="1">
    <location>
        <begin position="114"/>
        <end position="141"/>
    </location>
</feature>
<keyword evidence="2" id="KW-0472">Membrane</keyword>
<reference evidence="3 4" key="1">
    <citation type="journal article" date="2020" name="Nature">
        <title>Isolation of an archaeon at the prokaryote-eukaryote interface.</title>
        <authorList>
            <person name="Imachi H."/>
            <person name="Nobu M.K."/>
            <person name="Nakahara N."/>
            <person name="Morono Y."/>
            <person name="Ogawara M."/>
            <person name="Takaki Y."/>
            <person name="Takano Y."/>
            <person name="Uematsu K."/>
            <person name="Ikuta T."/>
            <person name="Ito M."/>
            <person name="Matsui Y."/>
            <person name="Miyazaki M."/>
            <person name="Murata K."/>
            <person name="Saito Y."/>
            <person name="Sakai S."/>
            <person name="Song C."/>
            <person name="Tasumi E."/>
            <person name="Yamanaka Y."/>
            <person name="Yamaguchi T."/>
            <person name="Kamagata Y."/>
            <person name="Tamaki H."/>
            <person name="Takai K."/>
        </authorList>
    </citation>
    <scope>NUCLEOTIDE SEQUENCE [LARGE SCALE GENOMIC DNA]</scope>
    <source>
        <strain evidence="3 4">MK-D1</strain>
    </source>
</reference>
<dbReference type="EMBL" id="CP042905">
    <property type="protein sequence ID" value="QEE15365.1"/>
    <property type="molecule type" value="Genomic_DNA"/>
</dbReference>
<keyword evidence="4" id="KW-1185">Reference proteome</keyword>
<evidence type="ECO:0000256" key="1">
    <source>
        <dbReference type="SAM" id="Coils"/>
    </source>
</evidence>
<organism evidence="3 4">
    <name type="scientific">Promethearchaeum syntrophicum</name>
    <dbReference type="NCBI Taxonomy" id="2594042"/>
    <lineage>
        <taxon>Archaea</taxon>
        <taxon>Promethearchaeati</taxon>
        <taxon>Promethearchaeota</taxon>
        <taxon>Promethearchaeia</taxon>
        <taxon>Promethearchaeales</taxon>
        <taxon>Promethearchaeaceae</taxon>
        <taxon>Promethearchaeum</taxon>
    </lineage>
</organism>
<feature type="transmembrane region" description="Helical" evidence="2">
    <location>
        <begin position="12"/>
        <end position="37"/>
    </location>
</feature>
<feature type="transmembrane region" description="Helical" evidence="2">
    <location>
        <begin position="57"/>
        <end position="81"/>
    </location>
</feature>
<keyword evidence="1" id="KW-0175">Coiled coil</keyword>
<evidence type="ECO:0000256" key="2">
    <source>
        <dbReference type="SAM" id="Phobius"/>
    </source>
</evidence>
<keyword evidence="2" id="KW-1133">Transmembrane helix</keyword>
<reference evidence="3 4" key="2">
    <citation type="journal article" date="2024" name="Int. J. Syst. Evol. Microbiol.">
        <title>Promethearchaeum syntrophicum gen. nov., sp. nov., an anaerobic, obligately syntrophic archaeon, the first isolate of the lineage 'Asgard' archaea, and proposal of the new archaeal phylum Promethearchaeota phyl. nov. and kingdom Promethearchaeati regn. nov.</title>
        <authorList>
            <person name="Imachi H."/>
            <person name="Nobu M.K."/>
            <person name="Kato S."/>
            <person name="Takaki Y."/>
            <person name="Miyazaki M."/>
            <person name="Miyata M."/>
            <person name="Ogawara M."/>
            <person name="Saito Y."/>
            <person name="Sakai S."/>
            <person name="Tahara Y.O."/>
            <person name="Takano Y."/>
            <person name="Tasumi E."/>
            <person name="Uematsu K."/>
            <person name="Yoshimura T."/>
            <person name="Itoh T."/>
            <person name="Ohkuma M."/>
            <person name="Takai K."/>
        </authorList>
    </citation>
    <scope>NUCLEOTIDE SEQUENCE [LARGE SCALE GENOMIC DNA]</scope>
    <source>
        <strain evidence="3 4">MK-D1</strain>
    </source>
</reference>
<dbReference type="RefSeq" id="WP_147662276.1">
    <property type="nucleotide sequence ID" value="NZ_CP042905.2"/>
</dbReference>
<sequence>MLEQKYGRFIGFGQILFWLIVLPWMIITIPLNLYYMQSDNIPPSWLETIYEVDFFNFEWGIVTISTFWMILIGMALIWIGWHQMHPITHQKLITQKSEKNRLQVVEEFSKEKYLAQIQAEAKEFREKLMKKELESSNEKKK</sequence>
<proteinExistence type="predicted"/>
<name>A0A5B9D8N7_9ARCH</name>
<keyword evidence="2" id="KW-0812">Transmembrane</keyword>
<gene>
    <name evidence="3" type="ORF">DSAG12_01190</name>
</gene>
<accession>A0A5B9D8N7</accession>
<evidence type="ECO:0000313" key="4">
    <source>
        <dbReference type="Proteomes" id="UP000321408"/>
    </source>
</evidence>
<dbReference type="AlphaFoldDB" id="A0A5B9D8N7"/>
<dbReference type="KEGG" id="psyt:DSAG12_01190"/>